<evidence type="ECO:0000313" key="2">
    <source>
        <dbReference type="EMBL" id="QDZ25376.1"/>
    </source>
</evidence>
<dbReference type="AlphaFoldDB" id="A0A5B8MZ89"/>
<gene>
    <name evidence="2" type="ORF">A3770_17p78940</name>
</gene>
<accession>A0A5B8MZ89</accession>
<dbReference type="EMBL" id="CP031050">
    <property type="protein sequence ID" value="QDZ25376.1"/>
    <property type="molecule type" value="Genomic_DNA"/>
</dbReference>
<feature type="region of interest" description="Disordered" evidence="1">
    <location>
        <begin position="560"/>
        <end position="591"/>
    </location>
</feature>
<name>A0A5B8MZ89_9CHLO</name>
<dbReference type="InterPro" id="IPR010770">
    <property type="entry name" value="Ecd"/>
</dbReference>
<dbReference type="GO" id="GO:0005634">
    <property type="term" value="C:nucleus"/>
    <property type="evidence" value="ECO:0007669"/>
    <property type="project" value="TreeGrafter"/>
</dbReference>
<dbReference type="STRING" id="1764295.A0A5B8MZ89"/>
<dbReference type="PANTHER" id="PTHR13060">
    <property type="entry name" value="SGT1 PROTEIN HSGT1 SUPPRESSOR OF GCR2"/>
    <property type="match status" value="1"/>
</dbReference>
<evidence type="ECO:0000256" key="1">
    <source>
        <dbReference type="SAM" id="MobiDB-lite"/>
    </source>
</evidence>
<reference evidence="2 3" key="1">
    <citation type="submission" date="2018-07" db="EMBL/GenBank/DDBJ databases">
        <title>The complete nuclear genome of the prasinophyte Chloropicon primus (CCMP1205).</title>
        <authorList>
            <person name="Pombert J.-F."/>
            <person name="Otis C."/>
            <person name="Turmel M."/>
            <person name="Lemieux C."/>
        </authorList>
    </citation>
    <scope>NUCLEOTIDE SEQUENCE [LARGE SCALE GENOMIC DNA]</scope>
    <source>
        <strain evidence="2 3">CCMP1205</strain>
    </source>
</reference>
<evidence type="ECO:0000313" key="3">
    <source>
        <dbReference type="Proteomes" id="UP000316726"/>
    </source>
</evidence>
<feature type="compositionally biased region" description="Acidic residues" evidence="1">
    <location>
        <begin position="567"/>
        <end position="584"/>
    </location>
</feature>
<sequence length="715" mass="78720">MARCPESTAAYQLFVVTKALDCEEEGNRTWCEELRNRVLEWTAAYTKEYVWHCEGFKLNVHCCSGLGQQEGSSLPDFCPAESAELSHLWGSTWYGDNVEDAWFLVWLLKQVTLASWTRPDQFGCELAARIWDDDGDFVFIEAAECLPEWLQPDNSANRLFLHKGVARVLCQGSDPPGCGVAKLRVKGLGLREALEIVKSGGEGNRFSGRVNSVVEARLSGYPERATAHQQHACVCCLPRRAALLLQRHPNAVAQATHSFFYRGTEGMKLLRNLSAPSTEGQGGWDRAVFCDGESSLDDFVHVKVKMNRSHYAQLMQQSFCPPSNAYPALPHKKSPWYLAADLGAKVACGLELFCHYNFGDRKAAVGKDAAVGGGPKWIAFLGRLEEFGYFEGELEGSRRYKELLGVAKAAFLASKTRTRSLDATSMETVVLLKEISKILSEEQEKGENDLYQAVERCDLNAGSSDAWLYNGEELLEAAMEARMGGKSSMQTPRDPGNGEQGMEEVMHQMNNFVNHLSGLEGAEVPQEGGLDSIDPMRFFDEITRAIGVTKEELMMEVDAKNQSLYFSDDDDEEEEEEGEEEGEEGGLASGVESFRATKSFECLSGSDSDDEGDEVFAQAYDEVLKEELGDTLMGQRQNSASGVVVDLEEPEGDELLDQGIGEDLAAIEDILTSVKLQDGLPGPATNLMGMLGVSIPKEALRRRGDGQEEEGGDKT</sequence>
<organism evidence="2 3">
    <name type="scientific">Chloropicon primus</name>
    <dbReference type="NCBI Taxonomy" id="1764295"/>
    <lineage>
        <taxon>Eukaryota</taxon>
        <taxon>Viridiplantae</taxon>
        <taxon>Chlorophyta</taxon>
        <taxon>Chloropicophyceae</taxon>
        <taxon>Chloropicales</taxon>
        <taxon>Chloropicaceae</taxon>
        <taxon>Chloropicon</taxon>
    </lineage>
</organism>
<dbReference type="PANTHER" id="PTHR13060:SF0">
    <property type="entry name" value="PROTEIN ECDYSONELESS HOMOLOG"/>
    <property type="match status" value="1"/>
</dbReference>
<dbReference type="OrthoDB" id="568309at2759"/>
<dbReference type="Pfam" id="PF07093">
    <property type="entry name" value="SGT1"/>
    <property type="match status" value="1"/>
</dbReference>
<protein>
    <submittedName>
        <fullName evidence="2">Ecdysoneless-like protein</fullName>
    </submittedName>
</protein>
<keyword evidence="3" id="KW-1185">Reference proteome</keyword>
<proteinExistence type="predicted"/>
<dbReference type="Proteomes" id="UP000316726">
    <property type="component" value="Chromosome 17"/>
</dbReference>